<proteinExistence type="predicted"/>
<evidence type="ECO:0000313" key="3">
    <source>
        <dbReference type="Proteomes" id="UP000235786"/>
    </source>
</evidence>
<accession>A0A2J6QYR8</accession>
<evidence type="ECO:0000313" key="2">
    <source>
        <dbReference type="EMBL" id="PMD31418.1"/>
    </source>
</evidence>
<protein>
    <submittedName>
        <fullName evidence="2">Uncharacterized protein</fullName>
    </submittedName>
</protein>
<gene>
    <name evidence="2" type="ORF">L207DRAFT_519257</name>
</gene>
<keyword evidence="3" id="KW-1185">Reference proteome</keyword>
<organism evidence="2 3">
    <name type="scientific">Hyaloscypha variabilis (strain UAMH 11265 / GT02V1 / F)</name>
    <name type="common">Meliniomyces variabilis</name>
    <dbReference type="NCBI Taxonomy" id="1149755"/>
    <lineage>
        <taxon>Eukaryota</taxon>
        <taxon>Fungi</taxon>
        <taxon>Dikarya</taxon>
        <taxon>Ascomycota</taxon>
        <taxon>Pezizomycotina</taxon>
        <taxon>Leotiomycetes</taxon>
        <taxon>Helotiales</taxon>
        <taxon>Hyaloscyphaceae</taxon>
        <taxon>Hyaloscypha</taxon>
        <taxon>Hyaloscypha variabilis</taxon>
    </lineage>
</organism>
<dbReference type="Proteomes" id="UP000235786">
    <property type="component" value="Unassembled WGS sequence"/>
</dbReference>
<sequence>MAKQSVCPPKPPLPAETSQILRTMDETSTHQSMSKDLGYPQVIHREVSQPKAKSEP</sequence>
<dbReference type="EMBL" id="KZ613962">
    <property type="protein sequence ID" value="PMD31418.1"/>
    <property type="molecule type" value="Genomic_DNA"/>
</dbReference>
<dbReference type="AlphaFoldDB" id="A0A2J6QYR8"/>
<feature type="compositionally biased region" description="Basic and acidic residues" evidence="1">
    <location>
        <begin position="43"/>
        <end position="56"/>
    </location>
</feature>
<reference evidence="2 3" key="1">
    <citation type="submission" date="2016-04" db="EMBL/GenBank/DDBJ databases">
        <title>A degradative enzymes factory behind the ericoid mycorrhizal symbiosis.</title>
        <authorList>
            <consortium name="DOE Joint Genome Institute"/>
            <person name="Martino E."/>
            <person name="Morin E."/>
            <person name="Grelet G."/>
            <person name="Kuo A."/>
            <person name="Kohler A."/>
            <person name="Daghino S."/>
            <person name="Barry K."/>
            <person name="Choi C."/>
            <person name="Cichocki N."/>
            <person name="Clum A."/>
            <person name="Copeland A."/>
            <person name="Hainaut M."/>
            <person name="Haridas S."/>
            <person name="Labutti K."/>
            <person name="Lindquist E."/>
            <person name="Lipzen A."/>
            <person name="Khouja H.-R."/>
            <person name="Murat C."/>
            <person name="Ohm R."/>
            <person name="Olson A."/>
            <person name="Spatafora J."/>
            <person name="Veneault-Fourrey C."/>
            <person name="Henrissat B."/>
            <person name="Grigoriev I."/>
            <person name="Martin F."/>
            <person name="Perotto S."/>
        </authorList>
    </citation>
    <scope>NUCLEOTIDE SEQUENCE [LARGE SCALE GENOMIC DNA]</scope>
    <source>
        <strain evidence="2 3">F</strain>
    </source>
</reference>
<evidence type="ECO:0000256" key="1">
    <source>
        <dbReference type="SAM" id="MobiDB-lite"/>
    </source>
</evidence>
<name>A0A2J6QYR8_HYAVF</name>
<feature type="region of interest" description="Disordered" evidence="1">
    <location>
        <begin position="23"/>
        <end position="56"/>
    </location>
</feature>